<dbReference type="PANTHER" id="PTHR43884:SF20">
    <property type="entry name" value="ACYL-COA DEHYDROGENASE FADE28"/>
    <property type="match status" value="1"/>
</dbReference>
<evidence type="ECO:0000259" key="9">
    <source>
        <dbReference type="Pfam" id="PF02771"/>
    </source>
</evidence>
<dbReference type="PANTHER" id="PTHR43884">
    <property type="entry name" value="ACYL-COA DEHYDROGENASE"/>
    <property type="match status" value="1"/>
</dbReference>
<accession>A0ABT9EKW7</accession>
<dbReference type="EMBL" id="JAUUDS010000004">
    <property type="protein sequence ID" value="MDP1027618.1"/>
    <property type="molecule type" value="Genomic_DNA"/>
</dbReference>
<evidence type="ECO:0000256" key="1">
    <source>
        <dbReference type="ARBA" id="ARBA00001974"/>
    </source>
</evidence>
<evidence type="ECO:0000259" key="8">
    <source>
        <dbReference type="Pfam" id="PF02770"/>
    </source>
</evidence>
<comment type="similarity">
    <text evidence="2 6">Belongs to the acyl-CoA dehydrogenase family.</text>
</comment>
<dbReference type="InterPro" id="IPR036250">
    <property type="entry name" value="AcylCo_DH-like_C"/>
</dbReference>
<evidence type="ECO:0000256" key="5">
    <source>
        <dbReference type="ARBA" id="ARBA00023002"/>
    </source>
</evidence>
<gene>
    <name evidence="10" type="ORF">Q5H91_10370</name>
</gene>
<comment type="caution">
    <text evidence="10">The sequence shown here is derived from an EMBL/GenBank/DDBJ whole genome shotgun (WGS) entry which is preliminary data.</text>
</comment>
<dbReference type="RefSeq" id="WP_305173326.1">
    <property type="nucleotide sequence ID" value="NZ_JAUUDS010000004.1"/>
</dbReference>
<dbReference type="Gene3D" id="2.40.110.10">
    <property type="entry name" value="Butyryl-CoA Dehydrogenase, subunit A, domain 2"/>
    <property type="match status" value="1"/>
</dbReference>
<dbReference type="Pfam" id="PF02770">
    <property type="entry name" value="Acyl-CoA_dh_M"/>
    <property type="match status" value="1"/>
</dbReference>
<dbReference type="Pfam" id="PF00441">
    <property type="entry name" value="Acyl-CoA_dh_1"/>
    <property type="match status" value="1"/>
</dbReference>
<dbReference type="InterPro" id="IPR013786">
    <property type="entry name" value="AcylCoA_DH/ox_N"/>
</dbReference>
<dbReference type="Gene3D" id="1.20.140.10">
    <property type="entry name" value="Butyryl-CoA Dehydrogenase, subunit A, domain 3"/>
    <property type="match status" value="1"/>
</dbReference>
<feature type="domain" description="Acyl-CoA dehydrogenase/oxidase C-terminal" evidence="7">
    <location>
        <begin position="236"/>
        <end position="368"/>
    </location>
</feature>
<sequence length="373" mass="39653">MDFAYSDEQQMLRDSVLRYGEEHWAAADRLKTLAAGPEMTKRRWAEMAELGWLMLPIAESDGGLGGSAADVMAVMEGVGRHLMAVPYVTSCVLVPALLEGSEAGAELLGEIGAGTAVAAAGFLEADSGYDLRHVTTRTVRHGEGWRLSGAKVHVEDGADADWFVVSARTAGADHESDGIGLFLIDRAAEGLAVDGSRAIDGHRHARLMLDDVAAIPVGDVEAATPVIEAAVDRAIAAQLAEAVGSMEAASEATLDHLRTRHQFGVAIGSFQVLQHRMVDMVVAGEEARSMAYHATLNLGRDPHTRTRAVSAGKVRVAESGVYVGQQAVQLHGGVGFSEELIVSHHLRRQMMLAQAFGNADHHRTRFARLGAGA</sequence>
<evidence type="ECO:0000313" key="10">
    <source>
        <dbReference type="EMBL" id="MDP1027618.1"/>
    </source>
</evidence>
<proteinExistence type="inferred from homology"/>
<dbReference type="InterPro" id="IPR006091">
    <property type="entry name" value="Acyl-CoA_Oxase/DH_mid-dom"/>
</dbReference>
<evidence type="ECO:0000256" key="4">
    <source>
        <dbReference type="ARBA" id="ARBA00022827"/>
    </source>
</evidence>
<feature type="domain" description="Acyl-CoA dehydrogenase/oxidase N-terminal" evidence="9">
    <location>
        <begin position="6"/>
        <end position="98"/>
    </location>
</feature>
<dbReference type="InterPro" id="IPR009100">
    <property type="entry name" value="AcylCoA_DH/oxidase_NM_dom_sf"/>
</dbReference>
<protein>
    <submittedName>
        <fullName evidence="10">Acyl-CoA dehydrogenase</fullName>
    </submittedName>
</protein>
<dbReference type="SUPFAM" id="SSF47203">
    <property type="entry name" value="Acyl-CoA dehydrogenase C-terminal domain-like"/>
    <property type="match status" value="1"/>
</dbReference>
<evidence type="ECO:0000256" key="6">
    <source>
        <dbReference type="RuleBase" id="RU362125"/>
    </source>
</evidence>
<dbReference type="Gene3D" id="1.10.540.10">
    <property type="entry name" value="Acyl-CoA dehydrogenase/oxidase, N-terminal domain"/>
    <property type="match status" value="1"/>
</dbReference>
<dbReference type="Proteomes" id="UP001230685">
    <property type="component" value="Unassembled WGS sequence"/>
</dbReference>
<feature type="domain" description="Acyl-CoA oxidase/dehydrogenase middle" evidence="8">
    <location>
        <begin position="124"/>
        <end position="212"/>
    </location>
</feature>
<dbReference type="CDD" id="cd00567">
    <property type="entry name" value="ACAD"/>
    <property type="match status" value="1"/>
</dbReference>
<evidence type="ECO:0000259" key="7">
    <source>
        <dbReference type="Pfam" id="PF00441"/>
    </source>
</evidence>
<name>A0ABT9EKW7_9SPHN</name>
<keyword evidence="5 6" id="KW-0560">Oxidoreductase</keyword>
<evidence type="ECO:0000313" key="11">
    <source>
        <dbReference type="Proteomes" id="UP001230685"/>
    </source>
</evidence>
<reference evidence="10 11" key="1">
    <citation type="submission" date="2023-07" db="EMBL/GenBank/DDBJ databases">
        <authorList>
            <person name="Kim M.K."/>
        </authorList>
    </citation>
    <scope>NUCLEOTIDE SEQUENCE [LARGE SCALE GENOMIC DNA]</scope>
    <source>
        <strain evidence="10 11">KR1UV-12</strain>
    </source>
</reference>
<evidence type="ECO:0000256" key="2">
    <source>
        <dbReference type="ARBA" id="ARBA00009347"/>
    </source>
</evidence>
<organism evidence="10 11">
    <name type="scientific">Sphingomonas aurea</name>
    <dbReference type="NCBI Taxonomy" id="3063994"/>
    <lineage>
        <taxon>Bacteria</taxon>
        <taxon>Pseudomonadati</taxon>
        <taxon>Pseudomonadota</taxon>
        <taxon>Alphaproteobacteria</taxon>
        <taxon>Sphingomonadales</taxon>
        <taxon>Sphingomonadaceae</taxon>
        <taxon>Sphingomonas</taxon>
    </lineage>
</organism>
<dbReference type="InterPro" id="IPR037069">
    <property type="entry name" value="AcylCoA_DH/ox_N_sf"/>
</dbReference>
<dbReference type="InterPro" id="IPR046373">
    <property type="entry name" value="Acyl-CoA_Oxase/DH_mid-dom_sf"/>
</dbReference>
<keyword evidence="3 6" id="KW-0285">Flavoprotein</keyword>
<keyword evidence="11" id="KW-1185">Reference proteome</keyword>
<evidence type="ECO:0000256" key="3">
    <source>
        <dbReference type="ARBA" id="ARBA00022630"/>
    </source>
</evidence>
<dbReference type="Pfam" id="PF02771">
    <property type="entry name" value="Acyl-CoA_dh_N"/>
    <property type="match status" value="1"/>
</dbReference>
<dbReference type="InterPro" id="IPR009075">
    <property type="entry name" value="AcylCo_DH/oxidase_C"/>
</dbReference>
<dbReference type="SUPFAM" id="SSF56645">
    <property type="entry name" value="Acyl-CoA dehydrogenase NM domain-like"/>
    <property type="match status" value="1"/>
</dbReference>
<keyword evidence="4 6" id="KW-0274">FAD</keyword>
<comment type="cofactor">
    <cofactor evidence="1 6">
        <name>FAD</name>
        <dbReference type="ChEBI" id="CHEBI:57692"/>
    </cofactor>
</comment>